<keyword evidence="5 6" id="KW-0472">Membrane</keyword>
<keyword evidence="10" id="KW-1185">Reference proteome</keyword>
<dbReference type="Proteomes" id="UP000240708">
    <property type="component" value="Unassembled WGS sequence"/>
</dbReference>
<evidence type="ECO:0000256" key="4">
    <source>
        <dbReference type="ARBA" id="ARBA00022989"/>
    </source>
</evidence>
<protein>
    <submittedName>
        <fullName evidence="9">FtsX-like permease family protein</fullName>
    </submittedName>
</protein>
<feature type="transmembrane region" description="Helical" evidence="6">
    <location>
        <begin position="728"/>
        <end position="748"/>
    </location>
</feature>
<feature type="domain" description="MacB-like periplasmic core" evidence="8">
    <location>
        <begin position="435"/>
        <end position="608"/>
    </location>
</feature>
<evidence type="ECO:0000256" key="1">
    <source>
        <dbReference type="ARBA" id="ARBA00004651"/>
    </source>
</evidence>
<feature type="domain" description="MacB-like periplasmic core" evidence="8">
    <location>
        <begin position="20"/>
        <end position="242"/>
    </location>
</feature>
<keyword evidence="4 6" id="KW-1133">Transmembrane helix</keyword>
<feature type="transmembrane region" description="Helical" evidence="6">
    <location>
        <begin position="338"/>
        <end position="365"/>
    </location>
</feature>
<keyword evidence="3 6" id="KW-0812">Transmembrane</keyword>
<feature type="transmembrane region" description="Helical" evidence="6">
    <location>
        <begin position="429"/>
        <end position="452"/>
    </location>
</feature>
<dbReference type="Pfam" id="PF12704">
    <property type="entry name" value="MacB_PCD"/>
    <property type="match status" value="2"/>
</dbReference>
<evidence type="ECO:0000256" key="3">
    <source>
        <dbReference type="ARBA" id="ARBA00022692"/>
    </source>
</evidence>
<dbReference type="GO" id="GO:0005886">
    <property type="term" value="C:plasma membrane"/>
    <property type="evidence" value="ECO:0007669"/>
    <property type="project" value="UniProtKB-SubCell"/>
</dbReference>
<dbReference type="AlphaFoldDB" id="A0A2P8EDY2"/>
<feature type="transmembrane region" description="Helical" evidence="6">
    <location>
        <begin position="385"/>
        <end position="408"/>
    </location>
</feature>
<comment type="caution">
    <text evidence="9">The sequence shown here is derived from an EMBL/GenBank/DDBJ whole genome shotgun (WGS) entry which is preliminary data.</text>
</comment>
<dbReference type="InterPro" id="IPR050250">
    <property type="entry name" value="Macrolide_Exporter_MacB"/>
</dbReference>
<gene>
    <name evidence="9" type="ORF">CLV48_101628</name>
</gene>
<feature type="domain" description="ABC3 transporter permease C-terminal" evidence="7">
    <location>
        <begin position="687"/>
        <end position="800"/>
    </location>
</feature>
<evidence type="ECO:0000256" key="2">
    <source>
        <dbReference type="ARBA" id="ARBA00022475"/>
    </source>
</evidence>
<dbReference type="PROSITE" id="PS00310">
    <property type="entry name" value="LAMP_1"/>
    <property type="match status" value="1"/>
</dbReference>
<name>A0A2P8EDY2_9BACT</name>
<organism evidence="9 10">
    <name type="scientific">Cecembia rubra</name>
    <dbReference type="NCBI Taxonomy" id="1485585"/>
    <lineage>
        <taxon>Bacteria</taxon>
        <taxon>Pseudomonadati</taxon>
        <taxon>Bacteroidota</taxon>
        <taxon>Cytophagia</taxon>
        <taxon>Cytophagales</taxon>
        <taxon>Cyclobacteriaceae</taxon>
        <taxon>Cecembia</taxon>
    </lineage>
</organism>
<dbReference type="OrthoDB" id="5933722at2"/>
<feature type="transmembrane region" description="Helical" evidence="6">
    <location>
        <begin position="684"/>
        <end position="707"/>
    </location>
</feature>
<evidence type="ECO:0000259" key="8">
    <source>
        <dbReference type="Pfam" id="PF12704"/>
    </source>
</evidence>
<sequence>MYKSYVEMAWRNLLRDKGYSLINIGGLCLGMTVAMLIGLWVHDELSFNKSHENYEKIAIFWGGGINPDSKEIEGMVFVEYPVGDVLRNNYPHYFKHVSKAFRTGECTLSNGSDFFKARGLFVEEDFLSIFSLKLNNGSQKEFYDPNAVFISASAAKSIFREEDPINKIIRLENFLDLSVKGVYEDVPDNSSLREFDLFLPWSLLPTYKPGINDFENNWTRQFVNVYVQLQSNTTIEEANSAIYDLYSQNIPKDYYAAIEQNKPFSQLIPMEFWHLYSEFKNGKPAGGRITYVWLFGIVGFLILLVACFNFINLSTARSEKRAKEVGIRKTMGSNRVQLIIQFLSESFIAVLISFIGALFLLVLTIDFFNELADKSIIIPFKNQAFWIISILFILLTGLLAGLYPAIYLSSFKPVTVLKGSVRTGRFAALPRKVLVIAQFSVAVILVLGTIMIHKQIEFAKNRPVGYDLQSLISLDLSNPRFKEKVNVIKAELIQSGTIIDVATSSSRLTGINAFGGGFDWQGKDPSRNMEVIFSNISPEFGKTLGWKLISGRDFSEDLTSDEHDVIIINQAAAKQMGLENPIGTELIHNDEYGNPIWSKTIIGVVQDIVVESPYQSVKPTIYYFNEKASNVLHFKLKPELSYHEALSIIETTLQKIVPLTVYDFIFVDEEFSKKFKQEVLLGKLSGVFAGMAVFISSLGLFGLSSFVAEQRKKEIGIRKVMGASATNIWSMLSREFILLVLYACIFAVPPGYILVNRWLQRFDYHIEISLQLIILTCLIAVLTTLLTVSYQSVKAAWMNPTRSLRNE</sequence>
<accession>A0A2P8EDY2</accession>
<dbReference type="PANTHER" id="PTHR30572:SF18">
    <property type="entry name" value="ABC-TYPE MACROLIDE FAMILY EXPORT SYSTEM PERMEASE COMPONENT 2"/>
    <property type="match status" value="1"/>
</dbReference>
<dbReference type="InterPro" id="IPR018134">
    <property type="entry name" value="LAMP_CS"/>
</dbReference>
<evidence type="ECO:0000256" key="5">
    <source>
        <dbReference type="ARBA" id="ARBA00023136"/>
    </source>
</evidence>
<evidence type="ECO:0000259" key="7">
    <source>
        <dbReference type="Pfam" id="PF02687"/>
    </source>
</evidence>
<dbReference type="Pfam" id="PF02687">
    <property type="entry name" value="FtsX"/>
    <property type="match status" value="2"/>
</dbReference>
<evidence type="ECO:0000313" key="9">
    <source>
        <dbReference type="EMBL" id="PSL07690.1"/>
    </source>
</evidence>
<comment type="subcellular location">
    <subcellularLocation>
        <location evidence="1">Cell membrane</location>
        <topology evidence="1">Multi-pass membrane protein</topology>
    </subcellularLocation>
</comment>
<feature type="transmembrane region" description="Helical" evidence="6">
    <location>
        <begin position="21"/>
        <end position="41"/>
    </location>
</feature>
<dbReference type="RefSeq" id="WP_106565748.1">
    <property type="nucleotide sequence ID" value="NZ_PYGF01000001.1"/>
</dbReference>
<evidence type="ECO:0000313" key="10">
    <source>
        <dbReference type="Proteomes" id="UP000240708"/>
    </source>
</evidence>
<proteinExistence type="predicted"/>
<dbReference type="PANTHER" id="PTHR30572">
    <property type="entry name" value="MEMBRANE COMPONENT OF TRANSPORTER-RELATED"/>
    <property type="match status" value="1"/>
</dbReference>
<dbReference type="InterPro" id="IPR003838">
    <property type="entry name" value="ABC3_permease_C"/>
</dbReference>
<dbReference type="InterPro" id="IPR025857">
    <property type="entry name" value="MacB_PCD"/>
</dbReference>
<keyword evidence="2" id="KW-1003">Cell membrane</keyword>
<feature type="domain" description="ABC3 transporter permease C-terminal" evidence="7">
    <location>
        <begin position="297"/>
        <end position="412"/>
    </location>
</feature>
<reference evidence="9 10" key="1">
    <citation type="submission" date="2018-03" db="EMBL/GenBank/DDBJ databases">
        <title>Genomic Encyclopedia of Archaeal and Bacterial Type Strains, Phase II (KMG-II): from individual species to whole genera.</title>
        <authorList>
            <person name="Goeker M."/>
        </authorList>
    </citation>
    <scope>NUCLEOTIDE SEQUENCE [LARGE SCALE GENOMIC DNA]</scope>
    <source>
        <strain evidence="9 10">DSM 28057</strain>
    </source>
</reference>
<dbReference type="EMBL" id="PYGF01000001">
    <property type="protein sequence ID" value="PSL07690.1"/>
    <property type="molecule type" value="Genomic_DNA"/>
</dbReference>
<evidence type="ECO:0000256" key="6">
    <source>
        <dbReference type="SAM" id="Phobius"/>
    </source>
</evidence>
<dbReference type="GO" id="GO:0022857">
    <property type="term" value="F:transmembrane transporter activity"/>
    <property type="evidence" value="ECO:0007669"/>
    <property type="project" value="TreeGrafter"/>
</dbReference>
<feature type="transmembrane region" description="Helical" evidence="6">
    <location>
        <begin position="768"/>
        <end position="788"/>
    </location>
</feature>
<feature type="transmembrane region" description="Helical" evidence="6">
    <location>
        <begin position="291"/>
        <end position="311"/>
    </location>
</feature>